<keyword evidence="8" id="KW-0460">Magnesium</keyword>
<evidence type="ECO:0000313" key="14">
    <source>
        <dbReference type="EMBL" id="KKK86230.1"/>
    </source>
</evidence>
<evidence type="ECO:0000256" key="7">
    <source>
        <dbReference type="ARBA" id="ARBA00022723"/>
    </source>
</evidence>
<keyword evidence="9" id="KW-0784">Thiamine biosynthesis</keyword>
<dbReference type="InterPro" id="IPR033248">
    <property type="entry name" value="Transketolase_C"/>
</dbReference>
<dbReference type="Pfam" id="PF02779">
    <property type="entry name" value="Transket_pyr"/>
    <property type="match status" value="1"/>
</dbReference>
<keyword evidence="10" id="KW-0786">Thiamine pyrophosphate</keyword>
<feature type="domain" description="Transketolase C-terminal" evidence="13">
    <location>
        <begin position="284"/>
        <end position="321"/>
    </location>
</feature>
<dbReference type="Pfam" id="PF02780">
    <property type="entry name" value="Transketolase_C"/>
    <property type="match status" value="1"/>
</dbReference>
<comment type="similarity">
    <text evidence="3">Belongs to the transketolase family. DXPS subfamily.</text>
</comment>
<dbReference type="PANTHER" id="PTHR43322">
    <property type="entry name" value="1-D-DEOXYXYLULOSE 5-PHOSPHATE SYNTHASE-RELATED"/>
    <property type="match status" value="1"/>
</dbReference>
<dbReference type="GO" id="GO:0046872">
    <property type="term" value="F:metal ion binding"/>
    <property type="evidence" value="ECO:0007669"/>
    <property type="project" value="UniProtKB-KW"/>
</dbReference>
<dbReference type="GO" id="GO:0008661">
    <property type="term" value="F:1-deoxy-D-xylulose-5-phosphate synthase activity"/>
    <property type="evidence" value="ECO:0007669"/>
    <property type="project" value="UniProtKB-EC"/>
</dbReference>
<proteinExistence type="inferred from homology"/>
<organism evidence="14">
    <name type="scientific">marine sediment metagenome</name>
    <dbReference type="NCBI Taxonomy" id="412755"/>
    <lineage>
        <taxon>unclassified sequences</taxon>
        <taxon>metagenomes</taxon>
        <taxon>ecological metagenomes</taxon>
    </lineage>
</organism>
<evidence type="ECO:0000256" key="2">
    <source>
        <dbReference type="ARBA" id="ARBA00004980"/>
    </source>
</evidence>
<evidence type="ECO:0000256" key="1">
    <source>
        <dbReference type="ARBA" id="ARBA00001946"/>
    </source>
</evidence>
<dbReference type="GO" id="GO:0005829">
    <property type="term" value="C:cytosol"/>
    <property type="evidence" value="ECO:0007669"/>
    <property type="project" value="TreeGrafter"/>
</dbReference>
<evidence type="ECO:0000256" key="11">
    <source>
        <dbReference type="ARBA" id="ARBA00023229"/>
    </source>
</evidence>
<dbReference type="Gene3D" id="3.40.50.970">
    <property type="match status" value="1"/>
</dbReference>
<dbReference type="InterPro" id="IPR005477">
    <property type="entry name" value="Dxylulose-5-P_synthase"/>
</dbReference>
<dbReference type="InterPro" id="IPR009014">
    <property type="entry name" value="Transketo_C/PFOR_II"/>
</dbReference>
<protein>
    <recommendedName>
        <fullName evidence="5">1-deoxy-D-xylulose-5-phosphate synthase</fullName>
        <ecNumber evidence="5">2.2.1.7</ecNumber>
    </recommendedName>
</protein>
<dbReference type="GO" id="GO:0016114">
    <property type="term" value="P:terpenoid biosynthetic process"/>
    <property type="evidence" value="ECO:0007669"/>
    <property type="project" value="InterPro"/>
</dbReference>
<dbReference type="SUPFAM" id="SSF52518">
    <property type="entry name" value="Thiamin diphosphate-binding fold (THDP-binding)"/>
    <property type="match status" value="1"/>
</dbReference>
<dbReference type="InterPro" id="IPR005475">
    <property type="entry name" value="Transketolase-like_Pyr-bd"/>
</dbReference>
<evidence type="ECO:0000256" key="6">
    <source>
        <dbReference type="ARBA" id="ARBA00022679"/>
    </source>
</evidence>
<feature type="non-terminal residue" evidence="14">
    <location>
        <position position="1"/>
    </location>
</feature>
<dbReference type="GO" id="GO:0019288">
    <property type="term" value="P:isopentenyl diphosphate biosynthetic process, methylerythritol 4-phosphate pathway"/>
    <property type="evidence" value="ECO:0007669"/>
    <property type="project" value="TreeGrafter"/>
</dbReference>
<feature type="domain" description="Transketolase-like pyrimidine-binding" evidence="12">
    <location>
        <begin position="225"/>
        <end position="271"/>
    </location>
</feature>
<evidence type="ECO:0000256" key="5">
    <source>
        <dbReference type="ARBA" id="ARBA00013150"/>
    </source>
</evidence>
<evidence type="ECO:0000259" key="13">
    <source>
        <dbReference type="Pfam" id="PF02780"/>
    </source>
</evidence>
<evidence type="ECO:0000256" key="4">
    <source>
        <dbReference type="ARBA" id="ARBA00011738"/>
    </source>
</evidence>
<evidence type="ECO:0000256" key="3">
    <source>
        <dbReference type="ARBA" id="ARBA00011081"/>
    </source>
</evidence>
<comment type="pathway">
    <text evidence="2">Metabolic intermediate biosynthesis; 1-deoxy-D-xylulose 5-phosphate biosynthesis; 1-deoxy-D-xylulose 5-phosphate from D-glyceraldehyde 3-phosphate and pyruvate: step 1/1.</text>
</comment>
<gene>
    <name evidence="14" type="ORF">LCGC14_2765330</name>
</gene>
<evidence type="ECO:0000259" key="12">
    <source>
        <dbReference type="Pfam" id="PF02779"/>
    </source>
</evidence>
<keyword evidence="7" id="KW-0479">Metal-binding</keyword>
<keyword evidence="6" id="KW-0808">Transferase</keyword>
<evidence type="ECO:0000256" key="8">
    <source>
        <dbReference type="ARBA" id="ARBA00022842"/>
    </source>
</evidence>
<keyword evidence="11" id="KW-0414">Isoprene biosynthesis</keyword>
<comment type="caution">
    <text evidence="14">The sequence shown here is derived from an EMBL/GenBank/DDBJ whole genome shotgun (WGS) entry which is preliminary data.</text>
</comment>
<sequence length="357" mass="39624">AFLYKHGFARLIHYTSDDPPGAGEPDLPDQEEEEEVIGELLEARHGKEDWKYLVPANVSELFAHAIADTDKEIEATAMADVLTGRMPPAGTTGYLMSQVNIAAVSKYVPILQQAARAIRGASLYMTRRIDEELESEVVVHAQLDESTDSPYFFYKPGFSRGNENLEVYIEAPLPSDQIARTQWLVALNKQGYISKERVQREGPRVQQPEMENEKMRLEKFQEFYEPIAMMRAIPGMVLMAPADAHELRAAVAFAMTLDRPCAIRYPRDEVPQALPGPCPPFELGRSRTVREGTDAAILAYGAMVEPALAAADKLKQAGAEITRLVFALDRMEGARENVQAAGLEFNAILTTEDLGVK</sequence>
<dbReference type="Gene3D" id="3.40.50.920">
    <property type="match status" value="1"/>
</dbReference>
<comment type="cofactor">
    <cofactor evidence="1">
        <name>Mg(2+)</name>
        <dbReference type="ChEBI" id="CHEBI:18420"/>
    </cofactor>
</comment>
<dbReference type="EC" id="2.2.1.7" evidence="5"/>
<comment type="subunit">
    <text evidence="4">Homodimer.</text>
</comment>
<dbReference type="InterPro" id="IPR029061">
    <property type="entry name" value="THDP-binding"/>
</dbReference>
<dbReference type="SUPFAM" id="SSF52922">
    <property type="entry name" value="TK C-terminal domain-like"/>
    <property type="match status" value="1"/>
</dbReference>
<accession>A0A0F8ZJK9</accession>
<evidence type="ECO:0000256" key="9">
    <source>
        <dbReference type="ARBA" id="ARBA00022977"/>
    </source>
</evidence>
<evidence type="ECO:0000256" key="10">
    <source>
        <dbReference type="ARBA" id="ARBA00023052"/>
    </source>
</evidence>
<name>A0A0F8ZJK9_9ZZZZ</name>
<dbReference type="PANTHER" id="PTHR43322:SF5">
    <property type="entry name" value="1-DEOXY-D-XYLULOSE-5-PHOSPHATE SYNTHASE, CHLOROPLASTIC"/>
    <property type="match status" value="1"/>
</dbReference>
<dbReference type="EMBL" id="LAZR01050942">
    <property type="protein sequence ID" value="KKK86230.1"/>
    <property type="molecule type" value="Genomic_DNA"/>
</dbReference>
<dbReference type="AlphaFoldDB" id="A0A0F8ZJK9"/>
<reference evidence="14" key="1">
    <citation type="journal article" date="2015" name="Nature">
        <title>Complex archaea that bridge the gap between prokaryotes and eukaryotes.</title>
        <authorList>
            <person name="Spang A."/>
            <person name="Saw J.H."/>
            <person name="Jorgensen S.L."/>
            <person name="Zaremba-Niedzwiedzka K."/>
            <person name="Martijn J."/>
            <person name="Lind A.E."/>
            <person name="van Eijk R."/>
            <person name="Schleper C."/>
            <person name="Guy L."/>
            <person name="Ettema T.J."/>
        </authorList>
    </citation>
    <scope>NUCLEOTIDE SEQUENCE</scope>
</reference>
<dbReference type="GO" id="GO:0009228">
    <property type="term" value="P:thiamine biosynthetic process"/>
    <property type="evidence" value="ECO:0007669"/>
    <property type="project" value="UniProtKB-KW"/>
</dbReference>